<accession>A0A517Z8D5</accession>
<evidence type="ECO:0000313" key="3">
    <source>
        <dbReference type="Proteomes" id="UP000320496"/>
    </source>
</evidence>
<dbReference type="Pfam" id="PF07585">
    <property type="entry name" value="BBP7"/>
    <property type="match status" value="1"/>
</dbReference>
<dbReference type="KEGG" id="mri:Mal4_30800"/>
<evidence type="ECO:0000256" key="1">
    <source>
        <dbReference type="SAM" id="SignalP"/>
    </source>
</evidence>
<organism evidence="2 3">
    <name type="scientific">Maioricimonas rarisocia</name>
    <dbReference type="NCBI Taxonomy" id="2528026"/>
    <lineage>
        <taxon>Bacteria</taxon>
        <taxon>Pseudomonadati</taxon>
        <taxon>Planctomycetota</taxon>
        <taxon>Planctomycetia</taxon>
        <taxon>Planctomycetales</taxon>
        <taxon>Planctomycetaceae</taxon>
        <taxon>Maioricimonas</taxon>
    </lineage>
</organism>
<dbReference type="EMBL" id="CP036275">
    <property type="protein sequence ID" value="QDU38750.1"/>
    <property type="molecule type" value="Genomic_DNA"/>
</dbReference>
<keyword evidence="1" id="KW-0732">Signal</keyword>
<dbReference type="InterPro" id="IPR011446">
    <property type="entry name" value="BBP7"/>
</dbReference>
<feature type="signal peptide" evidence="1">
    <location>
        <begin position="1"/>
        <end position="23"/>
    </location>
</feature>
<sequence precursor="true">MLRRLTFGILIAALFASPLVATAQTPYASGGPSAIAPAGFHHAPFHGGGYHAAPPPGMGMQGGVSPTVHELLPPDRGFLYDHESMLDQSIRDTMARAWIRLEYLNWSVSDPGGQLLGAPMATLDATAGVPAVGRGRARPNTIAFVPTMAGADFGSQNGIRGSFGIPTRVGSLEANVWGLEQSNWRLRISPQVDAATGTVIIPAVSLRNNGTPADDRLVLFDNGYNANFRSNLMGTEGNFVFSPITPNQPIVFQPIAGFRYMRLDEELQIRGSDDVTMTNPQIRSRSENNLFGPQVGFRAEMQHERFTLGVEPKFTFGFNRHSDQVLAEQIFEPTDASGNILRNVTGDEDSDFAPMFNVSAYARVHLTHHLSVFVGYELMLAAEVSRPYSNIVYDDAGVGNPPGIVYQQEERQDLIIQGLFVGGELRFK</sequence>
<keyword evidence="3" id="KW-1185">Reference proteome</keyword>
<dbReference type="Proteomes" id="UP000320496">
    <property type="component" value="Chromosome"/>
</dbReference>
<gene>
    <name evidence="2" type="ORF">Mal4_30800</name>
</gene>
<proteinExistence type="predicted"/>
<name>A0A517Z8D5_9PLAN</name>
<dbReference type="OrthoDB" id="214985at2"/>
<evidence type="ECO:0000313" key="2">
    <source>
        <dbReference type="EMBL" id="QDU38750.1"/>
    </source>
</evidence>
<dbReference type="AlphaFoldDB" id="A0A517Z8D5"/>
<protein>
    <recommendedName>
        <fullName evidence="4">BBP7 family outer membrane beta-barrel protein</fullName>
    </recommendedName>
</protein>
<feature type="chain" id="PRO_5021944635" description="BBP7 family outer membrane beta-barrel protein" evidence="1">
    <location>
        <begin position="24"/>
        <end position="428"/>
    </location>
</feature>
<reference evidence="2 3" key="1">
    <citation type="submission" date="2019-02" db="EMBL/GenBank/DDBJ databases">
        <title>Deep-cultivation of Planctomycetes and their phenomic and genomic characterization uncovers novel biology.</title>
        <authorList>
            <person name="Wiegand S."/>
            <person name="Jogler M."/>
            <person name="Boedeker C."/>
            <person name="Pinto D."/>
            <person name="Vollmers J."/>
            <person name="Rivas-Marin E."/>
            <person name="Kohn T."/>
            <person name="Peeters S.H."/>
            <person name="Heuer A."/>
            <person name="Rast P."/>
            <person name="Oberbeckmann S."/>
            <person name="Bunk B."/>
            <person name="Jeske O."/>
            <person name="Meyerdierks A."/>
            <person name="Storesund J.E."/>
            <person name="Kallscheuer N."/>
            <person name="Luecker S."/>
            <person name="Lage O.M."/>
            <person name="Pohl T."/>
            <person name="Merkel B.J."/>
            <person name="Hornburger P."/>
            <person name="Mueller R.-W."/>
            <person name="Bruemmer F."/>
            <person name="Labrenz M."/>
            <person name="Spormann A.M."/>
            <person name="Op den Camp H."/>
            <person name="Overmann J."/>
            <person name="Amann R."/>
            <person name="Jetten M.S.M."/>
            <person name="Mascher T."/>
            <person name="Medema M.H."/>
            <person name="Devos D.P."/>
            <person name="Kaster A.-K."/>
            <person name="Ovreas L."/>
            <person name="Rohde M."/>
            <person name="Galperin M.Y."/>
            <person name="Jogler C."/>
        </authorList>
    </citation>
    <scope>NUCLEOTIDE SEQUENCE [LARGE SCALE GENOMIC DNA]</scope>
    <source>
        <strain evidence="2 3">Mal4</strain>
    </source>
</reference>
<evidence type="ECO:0008006" key="4">
    <source>
        <dbReference type="Google" id="ProtNLM"/>
    </source>
</evidence>
<dbReference type="RefSeq" id="WP_145370000.1">
    <property type="nucleotide sequence ID" value="NZ_CP036275.1"/>
</dbReference>